<dbReference type="AlphaFoldDB" id="A0A1G2QZU9"/>
<evidence type="ECO:0000313" key="2">
    <source>
        <dbReference type="Proteomes" id="UP000178092"/>
    </source>
</evidence>
<dbReference type="EMBL" id="MHTV01000040">
    <property type="protein sequence ID" value="OHA65878.1"/>
    <property type="molecule type" value="Genomic_DNA"/>
</dbReference>
<proteinExistence type="predicted"/>
<reference evidence="1 2" key="1">
    <citation type="journal article" date="2016" name="Nat. Commun.">
        <title>Thousands of microbial genomes shed light on interconnected biogeochemical processes in an aquifer system.</title>
        <authorList>
            <person name="Anantharaman K."/>
            <person name="Brown C.T."/>
            <person name="Hug L.A."/>
            <person name="Sharon I."/>
            <person name="Castelle C.J."/>
            <person name="Probst A.J."/>
            <person name="Thomas B.C."/>
            <person name="Singh A."/>
            <person name="Wilkins M.J."/>
            <person name="Karaoz U."/>
            <person name="Brodie E.L."/>
            <person name="Williams K.H."/>
            <person name="Hubbard S.S."/>
            <person name="Banfield J.F."/>
        </authorList>
    </citation>
    <scope>NUCLEOTIDE SEQUENCE [LARGE SCALE GENOMIC DNA]</scope>
</reference>
<name>A0A1G2QZU9_9BACT</name>
<evidence type="ECO:0000313" key="1">
    <source>
        <dbReference type="EMBL" id="OHA65878.1"/>
    </source>
</evidence>
<sequence length="73" mass="8001">MSYKDLSSKGGAVMTMPNLARTDGIAGEFYAELGIFCSDTMDDKSDDVLLLDWKLPRRKSGACCCELCLEEGK</sequence>
<gene>
    <name evidence="1" type="ORF">A3C04_00060</name>
</gene>
<comment type="caution">
    <text evidence="1">The sequence shown here is derived from an EMBL/GenBank/DDBJ whole genome shotgun (WGS) entry which is preliminary data.</text>
</comment>
<protein>
    <submittedName>
        <fullName evidence="1">Uncharacterized protein</fullName>
    </submittedName>
</protein>
<organism evidence="1 2">
    <name type="scientific">Candidatus Wildermuthbacteria bacterium RIFCSPHIGHO2_02_FULL_45_25</name>
    <dbReference type="NCBI Taxonomy" id="1802450"/>
    <lineage>
        <taxon>Bacteria</taxon>
        <taxon>Candidatus Wildermuthiibacteriota</taxon>
    </lineage>
</organism>
<dbReference type="Proteomes" id="UP000178092">
    <property type="component" value="Unassembled WGS sequence"/>
</dbReference>
<accession>A0A1G2QZU9</accession>